<evidence type="ECO:0000313" key="3">
    <source>
        <dbReference type="Proteomes" id="UP000229081"/>
    </source>
</evidence>
<organism evidence="2 3">
    <name type="scientific">Sphingomonas psychrotolerans</name>
    <dbReference type="NCBI Taxonomy" id="1327635"/>
    <lineage>
        <taxon>Bacteria</taxon>
        <taxon>Pseudomonadati</taxon>
        <taxon>Pseudomonadota</taxon>
        <taxon>Alphaproteobacteria</taxon>
        <taxon>Sphingomonadales</taxon>
        <taxon>Sphingomonadaceae</taxon>
        <taxon>Sphingomonas</taxon>
    </lineage>
</organism>
<dbReference type="OrthoDB" id="7391077at2"/>
<gene>
    <name evidence="2" type="ORF">CVN68_13300</name>
</gene>
<dbReference type="Proteomes" id="UP000229081">
    <property type="component" value="Chromosome"/>
</dbReference>
<name>A0A2K8MRF8_9SPHN</name>
<dbReference type="PROSITE" id="PS51257">
    <property type="entry name" value="PROKAR_LIPOPROTEIN"/>
    <property type="match status" value="1"/>
</dbReference>
<dbReference type="EMBL" id="CP024923">
    <property type="protein sequence ID" value="ATY34609.1"/>
    <property type="molecule type" value="Genomic_DNA"/>
</dbReference>
<protein>
    <submittedName>
        <fullName evidence="2">ABC transporter</fullName>
    </submittedName>
</protein>
<evidence type="ECO:0000259" key="1">
    <source>
        <dbReference type="Pfam" id="PF03886"/>
    </source>
</evidence>
<keyword evidence="3" id="KW-1185">Reference proteome</keyword>
<sequence>MNKRALLLAMPLLAASLSGCISFGGKPPKSLLTLTPTATLPVGESQRSNVAATITVAVPSLPQELASSRVPVHSGGTAIAFVKDAQWVERPSQLLQRLLGDTITARTGRLVLSSRQSLTDPGAYLMGELRRFGVEEEAKEVVVTYDAALIRGPETVVEKRRFEARVAVTEIEAAAVGVALNQAANQVATEVADWVGK</sequence>
<dbReference type="KEGG" id="sphc:CVN68_13300"/>
<dbReference type="SUPFAM" id="SSF159594">
    <property type="entry name" value="XCC0632-like"/>
    <property type="match status" value="1"/>
</dbReference>
<accession>A0A2K8MRF8</accession>
<dbReference type="InterPro" id="IPR005586">
    <property type="entry name" value="ABC_trans_aux"/>
</dbReference>
<dbReference type="RefSeq" id="WP_100284396.1">
    <property type="nucleotide sequence ID" value="NZ_CP024923.1"/>
</dbReference>
<reference evidence="2 3" key="1">
    <citation type="submission" date="2017-11" db="EMBL/GenBank/DDBJ databases">
        <title>Complete genome sequence of Sphingomonas sp. Strain Cra20, a psychrotolerant potential plant growth promoting rhizobacteria.</title>
        <authorList>
            <person name="Luo Y."/>
        </authorList>
    </citation>
    <scope>NUCLEOTIDE SEQUENCE [LARGE SCALE GENOMIC DNA]</scope>
    <source>
        <strain evidence="2 3">Cra20</strain>
    </source>
</reference>
<dbReference type="Pfam" id="PF03886">
    <property type="entry name" value="ABC_trans_aux"/>
    <property type="match status" value="1"/>
</dbReference>
<dbReference type="AlphaFoldDB" id="A0A2K8MRF8"/>
<dbReference type="Gene3D" id="3.40.50.10610">
    <property type="entry name" value="ABC-type transport auxiliary lipoprotein component"/>
    <property type="match status" value="1"/>
</dbReference>
<feature type="domain" description="ABC-type transport auxiliary lipoprotein component" evidence="1">
    <location>
        <begin position="42"/>
        <end position="192"/>
    </location>
</feature>
<proteinExistence type="predicted"/>
<evidence type="ECO:0000313" key="2">
    <source>
        <dbReference type="EMBL" id="ATY34609.1"/>
    </source>
</evidence>